<proteinExistence type="predicted"/>
<name>A0AAX6BDT6_PRIMG</name>
<evidence type="ECO:0000256" key="1">
    <source>
        <dbReference type="ARBA" id="ARBA00023002"/>
    </source>
</evidence>
<dbReference type="EMBL" id="BSYK01000001">
    <property type="protein sequence ID" value="GMG71934.1"/>
    <property type="molecule type" value="Genomic_DNA"/>
</dbReference>
<comment type="caution">
    <text evidence="2">The sequence shown here is derived from an EMBL/GenBank/DDBJ whole genome shotgun (WGS) entry which is preliminary data.</text>
</comment>
<evidence type="ECO:0000313" key="3">
    <source>
        <dbReference type="Proteomes" id="UP001165240"/>
    </source>
</evidence>
<protein>
    <submittedName>
        <fullName evidence="2">Uncharacterized protein</fullName>
    </submittedName>
</protein>
<organism evidence="2 3">
    <name type="scientific">Priestia megaterium</name>
    <name type="common">Bacillus megaterium</name>
    <dbReference type="NCBI Taxonomy" id="1404"/>
    <lineage>
        <taxon>Bacteria</taxon>
        <taxon>Bacillati</taxon>
        <taxon>Bacillota</taxon>
        <taxon>Bacilli</taxon>
        <taxon>Bacillales</taxon>
        <taxon>Bacillaceae</taxon>
        <taxon>Priestia</taxon>
    </lineage>
</organism>
<gene>
    <name evidence="2" type="ORF">ShirakiTB12_04020</name>
</gene>
<dbReference type="InterPro" id="IPR036318">
    <property type="entry name" value="FAD-bd_PCMH-like_sf"/>
</dbReference>
<keyword evidence="1" id="KW-0560">Oxidoreductase</keyword>
<evidence type="ECO:0000313" key="2">
    <source>
        <dbReference type="EMBL" id="GMG71934.1"/>
    </source>
</evidence>
<dbReference type="GO" id="GO:0050660">
    <property type="term" value="F:flavin adenine dinucleotide binding"/>
    <property type="evidence" value="ECO:0007669"/>
    <property type="project" value="InterPro"/>
</dbReference>
<dbReference type="Proteomes" id="UP001165240">
    <property type="component" value="Unassembled WGS sequence"/>
</dbReference>
<dbReference type="GO" id="GO:0016491">
    <property type="term" value="F:oxidoreductase activity"/>
    <property type="evidence" value="ECO:0007669"/>
    <property type="project" value="UniProtKB-KW"/>
</dbReference>
<dbReference type="AlphaFoldDB" id="A0AAX6BDT6"/>
<sequence>MDSMFLKGLTGKVVTPKDPIYEEARQEWNRAIDKFPLVIVYCEKKQDVVNAIHWARKHRVEIRI</sequence>
<accession>A0AAX6BDT6</accession>
<reference evidence="2" key="1">
    <citation type="journal article" date="2024" name="Appl Microbiol">
        <title>Effect of kuratsuki Bacillus and Priestia on Taste of Sake.</title>
        <authorList>
            <person name="Kobayashi K."/>
            <person name="Nishida H."/>
        </authorList>
    </citation>
    <scope>NUCLEOTIDE SEQUENCE</scope>
    <source>
        <strain evidence="2">B-12</strain>
    </source>
</reference>
<dbReference type="SUPFAM" id="SSF56176">
    <property type="entry name" value="FAD-binding/transporter-associated domain-like"/>
    <property type="match status" value="1"/>
</dbReference>
<dbReference type="Gene3D" id="3.30.43.10">
    <property type="entry name" value="Uridine Diphospho-n-acetylenolpyruvylglucosamine Reductase, domain 2"/>
    <property type="match status" value="1"/>
</dbReference>
<dbReference type="InterPro" id="IPR016167">
    <property type="entry name" value="FAD-bd_PCMH_sub1"/>
</dbReference>